<accession>A0ACC2M7K6</accession>
<reference evidence="1 2" key="1">
    <citation type="journal article" date="2022" name="Hortic Res">
        <title>A haplotype resolved chromosomal level avocado genome allows analysis of novel avocado genes.</title>
        <authorList>
            <person name="Nath O."/>
            <person name="Fletcher S.J."/>
            <person name="Hayward A."/>
            <person name="Shaw L.M."/>
            <person name="Masouleh A.K."/>
            <person name="Furtado A."/>
            <person name="Henry R.J."/>
            <person name="Mitter N."/>
        </authorList>
    </citation>
    <scope>NUCLEOTIDE SEQUENCE [LARGE SCALE GENOMIC DNA]</scope>
    <source>
        <strain evidence="2">cv. Hass</strain>
    </source>
</reference>
<protein>
    <submittedName>
        <fullName evidence="1">Uncharacterized protein</fullName>
    </submittedName>
</protein>
<comment type="caution">
    <text evidence="1">The sequence shown here is derived from an EMBL/GenBank/DDBJ whole genome shotgun (WGS) entry which is preliminary data.</text>
</comment>
<dbReference type="EMBL" id="CM056813">
    <property type="protein sequence ID" value="KAJ8641645.1"/>
    <property type="molecule type" value="Genomic_DNA"/>
</dbReference>
<proteinExistence type="predicted"/>
<gene>
    <name evidence="1" type="ORF">MRB53_018339</name>
</gene>
<sequence length="231" mass="26004">MAGADPQKQLLTPSGDSATEESQSEQMLSDPRKHYSELQRELDAANADLENAKRSKKKIEDELRCFLEVESSLKDPSIQAQEAKISSGQQELQKALDAANGDLEKAKCSKDQIEHKLRSLEVQSYLEDLSIRAREPVRICHHEISESSYSGKKAKARMGLIDLDVYEIYYPPSHIYLLEKAGEETLIEVNNEVPYIIACELERTISLDSSDSSDQSDKSTAYCMDWFAVQP</sequence>
<name>A0ACC2M7K6_PERAE</name>
<dbReference type="Proteomes" id="UP001234297">
    <property type="component" value="Chromosome 5"/>
</dbReference>
<evidence type="ECO:0000313" key="2">
    <source>
        <dbReference type="Proteomes" id="UP001234297"/>
    </source>
</evidence>
<keyword evidence="2" id="KW-1185">Reference proteome</keyword>
<evidence type="ECO:0000313" key="1">
    <source>
        <dbReference type="EMBL" id="KAJ8641645.1"/>
    </source>
</evidence>
<organism evidence="1 2">
    <name type="scientific">Persea americana</name>
    <name type="common">Avocado</name>
    <dbReference type="NCBI Taxonomy" id="3435"/>
    <lineage>
        <taxon>Eukaryota</taxon>
        <taxon>Viridiplantae</taxon>
        <taxon>Streptophyta</taxon>
        <taxon>Embryophyta</taxon>
        <taxon>Tracheophyta</taxon>
        <taxon>Spermatophyta</taxon>
        <taxon>Magnoliopsida</taxon>
        <taxon>Magnoliidae</taxon>
        <taxon>Laurales</taxon>
        <taxon>Lauraceae</taxon>
        <taxon>Persea</taxon>
    </lineage>
</organism>